<name>O97499_RABIT</name>
<feature type="domain" description="Transcription regulator Myc N-terminal" evidence="2">
    <location>
        <begin position="32"/>
        <end position="74"/>
    </location>
</feature>
<sequence>RLREAGLLPGCAQGQRQPEPRPRPRRLLHLQPVPADLSVAASECIDPSVVFPYPLHDSSSPKPCASPESSAFSPSLGLSALLQRVLSAGSPEPLVLHEETPPPPAATL</sequence>
<feature type="non-terminal residue" evidence="3">
    <location>
        <position position="108"/>
    </location>
</feature>
<protein>
    <submittedName>
        <fullName evidence="3">C-myc protein</fullName>
    </submittedName>
</protein>
<accession>O97499</accession>
<feature type="region of interest" description="Disordered" evidence="1">
    <location>
        <begin position="1"/>
        <end position="25"/>
    </location>
</feature>
<reference evidence="3" key="1">
    <citation type="submission" date="1998-10" db="EMBL/GenBank/DDBJ databases">
        <title>Rabbit c-myc cDNA,partial.</title>
        <authorList>
            <person name="Inoue K."/>
            <person name="Kwabe Y."/>
            <person name="Kodama T."/>
            <person name="Cynshi O."/>
        </authorList>
    </citation>
    <scope>NUCLEOTIDE SEQUENCE</scope>
</reference>
<proteinExistence type="evidence at transcript level"/>
<dbReference type="InterPro" id="IPR012682">
    <property type="entry name" value="Tscrpt_reg_Myc_N"/>
</dbReference>
<organism evidence="3">
    <name type="scientific">Oryctolagus cuniculus</name>
    <name type="common">Rabbit</name>
    <dbReference type="NCBI Taxonomy" id="9986"/>
    <lineage>
        <taxon>Eukaryota</taxon>
        <taxon>Metazoa</taxon>
        <taxon>Chordata</taxon>
        <taxon>Craniata</taxon>
        <taxon>Vertebrata</taxon>
        <taxon>Euteleostomi</taxon>
        <taxon>Mammalia</taxon>
        <taxon>Eutheria</taxon>
        <taxon>Euarchontoglires</taxon>
        <taxon>Glires</taxon>
        <taxon>Lagomorpha</taxon>
        <taxon>Leporidae</taxon>
        <taxon>Oryctolagus</taxon>
    </lineage>
</organism>
<dbReference type="GO" id="GO:0003700">
    <property type="term" value="F:DNA-binding transcription factor activity"/>
    <property type="evidence" value="ECO:0007669"/>
    <property type="project" value="InterPro"/>
</dbReference>
<dbReference type="Pfam" id="PF01056">
    <property type="entry name" value="Myc_N"/>
    <property type="match status" value="1"/>
</dbReference>
<feature type="non-terminal residue" evidence="3">
    <location>
        <position position="1"/>
    </location>
</feature>
<evidence type="ECO:0000256" key="1">
    <source>
        <dbReference type="SAM" id="MobiDB-lite"/>
    </source>
</evidence>
<gene>
    <name evidence="3" type="primary">c-myc</name>
</gene>
<evidence type="ECO:0000313" key="3">
    <source>
        <dbReference type="EMBL" id="BAA36937.1"/>
    </source>
</evidence>
<dbReference type="EMBL" id="AB019241">
    <property type="protein sequence ID" value="BAA36937.1"/>
    <property type="molecule type" value="mRNA"/>
</dbReference>
<dbReference type="AlphaFoldDB" id="O97499"/>
<evidence type="ECO:0000259" key="2">
    <source>
        <dbReference type="Pfam" id="PF01056"/>
    </source>
</evidence>